<dbReference type="Gene3D" id="1.20.920.30">
    <property type="match status" value="1"/>
</dbReference>
<evidence type="ECO:0000256" key="18">
    <source>
        <dbReference type="ARBA" id="ARBA00023902"/>
    </source>
</evidence>
<feature type="domain" description="Dynein heavy chain region D6 P-loop" evidence="24">
    <location>
        <begin position="3608"/>
        <end position="3716"/>
    </location>
</feature>
<dbReference type="Gene3D" id="3.20.180.20">
    <property type="entry name" value="Dynein heavy chain, N-terminal domain 2"/>
    <property type="match status" value="1"/>
</dbReference>
<evidence type="ECO:0000259" key="24">
    <source>
        <dbReference type="Pfam" id="PF03028"/>
    </source>
</evidence>
<dbReference type="Pfam" id="PF12780">
    <property type="entry name" value="AAA_8"/>
    <property type="match status" value="1"/>
</dbReference>
<keyword evidence="6" id="KW-0963">Cytoplasm</keyword>
<keyword evidence="11" id="KW-0243">Dynein</keyword>
<dbReference type="InterPro" id="IPR013602">
    <property type="entry name" value="Dynein_heavy_linker"/>
</dbReference>
<dbReference type="FunFam" id="1.20.140.100:FF:000005">
    <property type="entry name" value="cytoplasmic dynein 2 heavy chain 1"/>
    <property type="match status" value="1"/>
</dbReference>
<comment type="subunit">
    <text evidence="19">The cytoplasmic dynein complex 2 is probably composed by a heavy chain DYNC2H1 homodimer and a number of DYNC2LI1 light intermediate chains.</text>
</comment>
<dbReference type="Gene3D" id="3.40.50.300">
    <property type="entry name" value="P-loop containing nucleotide triphosphate hydrolases"/>
    <property type="match status" value="6"/>
</dbReference>
<keyword evidence="15" id="KW-0505">Motor protein</keyword>
<dbReference type="Pfam" id="PF22597">
    <property type="entry name" value="DYN_lid"/>
    <property type="match status" value="1"/>
</dbReference>
<keyword evidence="4" id="KW-0217">Developmental protein</keyword>
<evidence type="ECO:0000313" key="35">
    <source>
        <dbReference type="Proteomes" id="UP000886611"/>
    </source>
</evidence>
<dbReference type="InterPro" id="IPR043160">
    <property type="entry name" value="Dynein_C_barrel"/>
</dbReference>
<feature type="non-terminal residue" evidence="34">
    <location>
        <position position="4047"/>
    </location>
</feature>
<dbReference type="Gene3D" id="6.10.140.1060">
    <property type="match status" value="1"/>
</dbReference>
<evidence type="ECO:0000256" key="12">
    <source>
        <dbReference type="ARBA" id="ARBA00023054"/>
    </source>
</evidence>
<evidence type="ECO:0000256" key="19">
    <source>
        <dbReference type="ARBA" id="ARBA00064100"/>
    </source>
</evidence>
<dbReference type="InterPro" id="IPR004273">
    <property type="entry name" value="Dynein_heavy_D6_P-loop"/>
</dbReference>
<dbReference type="FunFam" id="3.40.50.300:FF:000598">
    <property type="entry name" value="Dynein cytoplasmic 2 heavy chain 1"/>
    <property type="match status" value="1"/>
</dbReference>
<dbReference type="InterPro" id="IPR035706">
    <property type="entry name" value="AAA_9"/>
</dbReference>
<evidence type="ECO:0000259" key="31">
    <source>
        <dbReference type="Pfam" id="PF18199"/>
    </source>
</evidence>
<dbReference type="Gene3D" id="1.20.140.100">
    <property type="entry name" value="Dynein heavy chain, N-terminal domain 2"/>
    <property type="match status" value="1"/>
</dbReference>
<dbReference type="InterPro" id="IPR026983">
    <property type="entry name" value="DHC"/>
</dbReference>
<dbReference type="InterPro" id="IPR024317">
    <property type="entry name" value="Dynein_heavy_chain_D4_dom"/>
</dbReference>
<dbReference type="Pfam" id="PF18199">
    <property type="entry name" value="Dynein_C"/>
    <property type="match status" value="1"/>
</dbReference>
<dbReference type="InterPro" id="IPR035699">
    <property type="entry name" value="AAA_6"/>
</dbReference>
<evidence type="ECO:0000259" key="25">
    <source>
        <dbReference type="Pfam" id="PF08385"/>
    </source>
</evidence>
<feature type="domain" description="Dynein heavy chain C-terminal" evidence="31">
    <location>
        <begin position="3752"/>
        <end position="4044"/>
    </location>
</feature>
<dbReference type="FunFam" id="1.10.8.710:FF:000006">
    <property type="entry name" value="cytoplasmic dynein 2 heavy chain 1"/>
    <property type="match status" value="1"/>
</dbReference>
<dbReference type="Gene3D" id="1.20.1270.280">
    <property type="match status" value="1"/>
</dbReference>
<dbReference type="FunFam" id="1.20.1270.280:FF:000006">
    <property type="entry name" value="Dynein cytoplasmic 2 heavy chain 1"/>
    <property type="match status" value="1"/>
</dbReference>
<keyword evidence="16" id="KW-0206">Cytoskeleton</keyword>
<dbReference type="Gene3D" id="1.10.8.710">
    <property type="match status" value="1"/>
</dbReference>
<keyword evidence="5" id="KW-1003">Cell membrane</keyword>
<dbReference type="Pfam" id="PF12781">
    <property type="entry name" value="AAA_9"/>
    <property type="match status" value="1"/>
</dbReference>
<dbReference type="FunFam" id="1.10.8.1220:FF:000003">
    <property type="entry name" value="Dynein cytoplasmic 2 heavy chain 1"/>
    <property type="match status" value="1"/>
</dbReference>
<evidence type="ECO:0000256" key="21">
    <source>
        <dbReference type="ARBA" id="ARBA00083259"/>
    </source>
</evidence>
<keyword evidence="7" id="KW-0493">Microtubule</keyword>
<dbReference type="GO" id="GO:0045505">
    <property type="term" value="F:dynein intermediate chain binding"/>
    <property type="evidence" value="ECO:0007669"/>
    <property type="project" value="InterPro"/>
</dbReference>
<reference evidence="34 35" key="1">
    <citation type="journal article" date="2021" name="Cell">
        <title>Tracing the genetic footprints of vertebrate landing in non-teleost ray-finned fishes.</title>
        <authorList>
            <person name="Bi X."/>
            <person name="Wang K."/>
            <person name="Yang L."/>
            <person name="Pan H."/>
            <person name="Jiang H."/>
            <person name="Wei Q."/>
            <person name="Fang M."/>
            <person name="Yu H."/>
            <person name="Zhu C."/>
            <person name="Cai Y."/>
            <person name="He Y."/>
            <person name="Gan X."/>
            <person name="Zeng H."/>
            <person name="Yu D."/>
            <person name="Zhu Y."/>
            <person name="Jiang H."/>
            <person name="Qiu Q."/>
            <person name="Yang H."/>
            <person name="Zhang Y.E."/>
            <person name="Wang W."/>
            <person name="Zhu M."/>
            <person name="He S."/>
            <person name="Zhang G."/>
        </authorList>
    </citation>
    <scope>NUCLEOTIDE SEQUENCE [LARGE SCALE GENOMIC DNA]</scope>
    <source>
        <strain evidence="34">Bchr_013</strain>
    </source>
</reference>
<dbReference type="Pfam" id="PF21264">
    <property type="entry name" value="DYNC2H1_AAA_dom"/>
    <property type="match status" value="1"/>
</dbReference>
<keyword evidence="13" id="KW-0969">Cilium</keyword>
<evidence type="ECO:0000256" key="5">
    <source>
        <dbReference type="ARBA" id="ARBA00022475"/>
    </source>
</evidence>
<keyword evidence="9" id="KW-0970">Cilium biogenesis/degradation</keyword>
<dbReference type="FunFam" id="3.40.50.300:FF:000710">
    <property type="entry name" value="Cytoplasmic dynein 2 heavy chain 1"/>
    <property type="match status" value="1"/>
</dbReference>
<evidence type="ECO:0000256" key="14">
    <source>
        <dbReference type="ARBA" id="ARBA00023136"/>
    </source>
</evidence>
<evidence type="ECO:0000256" key="8">
    <source>
        <dbReference type="ARBA" id="ARBA00022741"/>
    </source>
</evidence>
<evidence type="ECO:0000256" key="11">
    <source>
        <dbReference type="ARBA" id="ARBA00023017"/>
    </source>
</evidence>
<dbReference type="SUPFAM" id="SSF50630">
    <property type="entry name" value="Acid proteases"/>
    <property type="match status" value="1"/>
</dbReference>
<evidence type="ECO:0000256" key="6">
    <source>
        <dbReference type="ARBA" id="ARBA00022490"/>
    </source>
</evidence>
<keyword evidence="14" id="KW-0472">Membrane</keyword>
<dbReference type="InterPro" id="IPR043157">
    <property type="entry name" value="Dynein_AAA1S"/>
</dbReference>
<dbReference type="Pfam" id="PF12777">
    <property type="entry name" value="MT"/>
    <property type="match status" value="1"/>
</dbReference>
<gene>
    <name evidence="34" type="primary">Dync2h1</name>
    <name evidence="34" type="ORF">GTO96_0013069</name>
</gene>
<dbReference type="Pfam" id="PF08385">
    <property type="entry name" value="DHC_N1"/>
    <property type="match status" value="1"/>
</dbReference>
<evidence type="ECO:0000256" key="1">
    <source>
        <dbReference type="ARBA" id="ARBA00004202"/>
    </source>
</evidence>
<feature type="compositionally biased region" description="Polar residues" evidence="23">
    <location>
        <begin position="10"/>
        <end position="25"/>
    </location>
</feature>
<dbReference type="FunFam" id="3.10.490.20:FF:000007">
    <property type="entry name" value="Dynein cytoplasmic 2 heavy chain 1"/>
    <property type="match status" value="1"/>
</dbReference>
<comment type="similarity">
    <text evidence="3">Belongs to the dynein heavy chain family.</text>
</comment>
<dbReference type="InterPro" id="IPR013594">
    <property type="entry name" value="Dynein_heavy_tail"/>
</dbReference>
<evidence type="ECO:0000259" key="27">
    <source>
        <dbReference type="Pfam" id="PF12774"/>
    </source>
</evidence>
<dbReference type="FunFam" id="3.40.50.300:FF:001810">
    <property type="entry name" value="Cytoplasmic dynein 2 heavy chain 1"/>
    <property type="match status" value="1"/>
</dbReference>
<dbReference type="Gene3D" id="1.20.58.1120">
    <property type="match status" value="1"/>
</dbReference>
<organism evidence="34 35">
    <name type="scientific">Polypterus senegalus</name>
    <name type="common">Senegal bichir</name>
    <dbReference type="NCBI Taxonomy" id="55291"/>
    <lineage>
        <taxon>Eukaryota</taxon>
        <taxon>Metazoa</taxon>
        <taxon>Chordata</taxon>
        <taxon>Craniata</taxon>
        <taxon>Vertebrata</taxon>
        <taxon>Euteleostomi</taxon>
        <taxon>Actinopterygii</taxon>
        <taxon>Polypteriformes</taxon>
        <taxon>Polypteridae</taxon>
        <taxon>Polypterus</taxon>
    </lineage>
</organism>
<evidence type="ECO:0000256" key="15">
    <source>
        <dbReference type="ARBA" id="ARBA00023175"/>
    </source>
</evidence>
<feature type="coiled-coil region" evidence="22">
    <location>
        <begin position="3155"/>
        <end position="3231"/>
    </location>
</feature>
<feature type="coiled-coil region" evidence="22">
    <location>
        <begin position="2939"/>
        <end position="2973"/>
    </location>
</feature>
<evidence type="ECO:0000256" key="7">
    <source>
        <dbReference type="ARBA" id="ARBA00022701"/>
    </source>
</evidence>
<dbReference type="FunFam" id="3.40.50.300:FF:000706">
    <property type="entry name" value="Cytoplasmic dynein 2 heavy chain 1"/>
    <property type="match status" value="1"/>
</dbReference>
<dbReference type="GO" id="GO:0005524">
    <property type="term" value="F:ATP binding"/>
    <property type="evidence" value="ECO:0007669"/>
    <property type="project" value="UniProtKB-KW"/>
</dbReference>
<dbReference type="GO" id="GO:0007018">
    <property type="term" value="P:microtubule-based movement"/>
    <property type="evidence" value="ECO:0007669"/>
    <property type="project" value="InterPro"/>
</dbReference>
<dbReference type="FunFam" id="1.20.58.1120:FF:000006">
    <property type="entry name" value="cytoplasmic dynein 2 heavy chain 1"/>
    <property type="match status" value="1"/>
</dbReference>
<keyword evidence="8" id="KW-0547">Nucleotide-binding</keyword>
<dbReference type="Pfam" id="PF03028">
    <property type="entry name" value="Dynein_heavy"/>
    <property type="match status" value="1"/>
</dbReference>
<protein>
    <recommendedName>
        <fullName evidence="18">Cytoplasmic dynein 2 heavy chain 1</fullName>
    </recommendedName>
    <alternativeName>
        <fullName evidence="20">Cytoplasmic dynein 2 heavy chain</fullName>
    </alternativeName>
    <alternativeName>
        <fullName evidence="21">Dynein cytoplasmic heavy chain 2</fullName>
    </alternativeName>
</protein>
<feature type="coiled-coil region" evidence="22">
    <location>
        <begin position="1147"/>
        <end position="1174"/>
    </location>
</feature>
<dbReference type="InterPro" id="IPR021109">
    <property type="entry name" value="Peptidase_aspartic_dom_sf"/>
</dbReference>
<feature type="region of interest" description="Disordered" evidence="23">
    <location>
        <begin position="1"/>
        <end position="44"/>
    </location>
</feature>
<feature type="domain" description="Dynein 2 heavy chain 1 cytoplasmic ATPase lid" evidence="33">
    <location>
        <begin position="2495"/>
        <end position="2588"/>
    </location>
</feature>
<evidence type="ECO:0000259" key="33">
    <source>
        <dbReference type="Pfam" id="PF22597"/>
    </source>
</evidence>
<keyword evidence="35" id="KW-1185">Reference proteome</keyword>
<dbReference type="Gene3D" id="3.10.490.20">
    <property type="match status" value="1"/>
</dbReference>
<dbReference type="EMBL" id="JAATIS010008602">
    <property type="protein sequence ID" value="KAG2456324.1"/>
    <property type="molecule type" value="Genomic_DNA"/>
</dbReference>
<dbReference type="CDD" id="cd00303">
    <property type="entry name" value="retropepsin_like"/>
    <property type="match status" value="1"/>
</dbReference>
<evidence type="ECO:0000256" key="4">
    <source>
        <dbReference type="ARBA" id="ARBA00022473"/>
    </source>
</evidence>
<dbReference type="InterPro" id="IPR054354">
    <property type="entry name" value="DYNC2H1-like_lid"/>
</dbReference>
<feature type="domain" description="Cytoplasmic dynein 2 heavy chain 1 AAA+ ATPase" evidence="32">
    <location>
        <begin position="2165"/>
        <end position="2260"/>
    </location>
</feature>
<feature type="domain" description="Dynein heavy chain hydrolytic ATP-binding dynein motor region" evidence="27">
    <location>
        <begin position="1819"/>
        <end position="2030"/>
    </location>
</feature>
<keyword evidence="12 22" id="KW-0175">Coiled coil</keyword>
<feature type="domain" description="Dynein heavy chain ATP-binding dynein motor region" evidence="30">
    <location>
        <begin position="3231"/>
        <end position="3428"/>
    </location>
</feature>
<feature type="domain" description="Dynein heavy chain coiled coil stalk" evidence="28">
    <location>
        <begin position="2939"/>
        <end position="3230"/>
    </location>
</feature>
<evidence type="ECO:0000256" key="22">
    <source>
        <dbReference type="SAM" id="Coils"/>
    </source>
</evidence>
<sequence length="4047" mass="460270">MAELVEKQRTASQSGGAEPSSSRTQPGYVPTPSRPLYNPELVPASPGSRALKTLGNEAECRWRGRRGWCAPINPLAVPHTGMVVVNGYKTSALLNTGSNTTIVARRFVLPRQWLNYKVGITCIHGETRWYKAATCVISYGGSVRKLTVAILPDPPHPVILGRNWPEIKSGETHTTPGNTLSLVIDGHKPCNQPAKRDEAASLSDVVTLGPSRAVGRLLLLQIDSDVDKNKILVFFKLRPVVITEQNLHHNILVSSMLDSPVSTLYQAVRQVFAPVLLKDEKWSRNFDPKLQNLLSELENGLGSVIRRSDPTYSGQNLRNEDDTFGILTPSDEFQFWAELSQASSKSTQRERATYFYSLFQPIAKDYDSLDSLSLVDVLDLIDTTRDRVDDIWRQTDYDPYPELRMQHLLDIIGAALGRFVQKKLGSIDLWEDSFHTVKENLRVGISVCEQWVEVCDHLTGQLWRRYTPHQWHNDKYYPEGLEGLAKRLEEILMIRTVHEKLVRLLPKDNKQALSPSRVFEPFSALNALHYNPYTQPLWKAAVLQYDRTIAPAEQKIVSKLKACFLDVQGNPQQLLQAFQKYKELIKRPSISKELVSERETLLARLLDYAKGIRTDFDNRSHGVPGEKSGPLAGRNLPEVVNNIVWVRQLILKVDEATKIAGSLLKDLPAHQAFEKFGGELQEQLMTYEQDQFDDWCREVQSGLSDPKSGMSLQASSRVMELDHMDGKLKIQYSDRVISLLREVRQLTELGFSIPAKIHQASKTAEKFYKQALILKQVAHFYNTIDEQMIPSQKPMMLNYALAFEQIIKNPKAQSKESGGAVQITWDNPKELDAYIQKLQNATERLSTENRKLRKWHTDFNEKVVALMSVDLLRHQQKWKDGLQELRAVLANLEAQGFRPSDMKAWKQHWNHQLYKALEHQYQMGLEALNENLPEINIDLTFKQGRLQFRPPFEEVRAKYFRELKRFISIPNQFRGEWVVIGQVDIDTLIEKHLHTVEDWERNFKALKAKGKESERLPSTERVDCITINCNPVKAVIDDLFQRLFDALLVSLKKSIQANMQDIDTFVTQAMEELSSRPQTVDEIGLANSKHAELQVKKPEILPLFQEAEDKNRLLRSVAGGGLETISTLKAKWDKLELMMESHQLMIKEQIEVMKANVESRIKVYEQELEKFKARWDQLKPNDDVIDTGDEETLQKCIETIKEKRVMFDELESTRKKLIEDCHHFELEEPDFSLADEIGKDIQDLSVMWSFYEEFQNGFSEKTKEDWITFRSKYYIFEEFLLMWHERLRKQEEQTIMTVKLQKKIDQYKLVVPVLKYVRGENLSSDHWLDLFRLLGLPRGTTLEKLLFGDLLRVSDAIIAKAAELKDLNSRAQAEVTIREALRELELWGAGTVFTLTDYEDSHNKTIKLIKDWKDIVNQVGDNRCLLQSLKDSPYYKFFADKVSLWESKLAELDEYLHNLNQIQRKWVYLEPIFGRGALPREQARFKRVDEDFRSIMVDVQRDNRVTSLNARAGIRNSLITILDQLQRCQKSLNEFLEEKRSAFPRFYFIGDDDLLEILGQATNPTVIQSHLKKLFAGINSVDFDEDFQHIIAMKSLEGEVVSLKNKIRVSNDVWLSELAAEMKQTLKQLLVECIAAGKRTGIDPSQFPSQILCLAEQIQFTEDVENAIKGQNLQQLDVELMAKLEHYTSVGSSNDGTGNTDSGVLQLKLKALILDIIHNIDVVKQLISVQINSKDEWIWKKQLRFYMREGNNCHIQMVDAEFLYTYEYQGNAPKLVHTPLTDKCYLTLTQAMKMGLGGNPYGPAGTGKTESVKALGGLFGRQIELDPNSGIFITLNPAGKGYGGRQKLPDNLKQLFRPVAMSRPDNEQIAEVILYSEGFKDAKLLGRKLVAIFNLSRELLTPQQHYDWGLRALKTVLQGCGSLLQQLKKEELKKKANESNIVVQALRLNTMSKLTFADCSRFDALARDVFPGADFKDVQYEKLSTALQAVFEEAKLEVIPSQIKKALELYEQLRQRMGVVIVGPSGAGKSTLWRMLRAALGKIGKVVKQYTMNPKAMPRQQLLGHIDMDTREWSDGVLTSSARQVVRELPEVSSWIICDGDIDPEWIESLNSVLDDNRLLTMPSGERIQFGPNVNFVFETHDLSCASPATISRMGMIFLSDEDTDVNSLLKSWLKSQPDECRNNLENWIGDYFEKALDWVLKQNDLVVDTTLVGTVMNGLSHLHGVKERGQFIISLIRGLGGNLHLKSRQEFAKEIMSWARESPPDPRKPLDTYYDQQTGRLMSYILEKTDTLSIEDFSNPQKLPVIRTPDMQRSLDYFKQWLGPENRQPFILVGPEGCGKGMLLRYAFSQLRSTQVATVHCSAQTSSRHILQKLTQTCLIVSSNTGRVYRPKDCERLVLYLKDINLPKPDKWGTSNLIAFIQQVLTYHGFYDENLEWVGLENIQVVASMSAGGSVGRHCLTTRFTSIVRICTIDYPDREQLQTVYSAYLQPVLHRTLKNHHSWGSPGKIHQLAASMVHVYEQVVAKFTVDDYSHYLFTPCILTQWVLSLFRYDLTEGATHNSADLVLEVVAYEACRLFRDRIVSTKDINTFDNILSSVIRGDWGSDILDNMTDSYYVTWGAHEPGTIIAPGQPLPPHGKPLGRLNTADLTEVIRKGIIQYGRDNRELDILLFREVLEYMARVDRVLSCPGGSLLLAGRSGVGRRTATSVVSHMHGATLFTPKITRGYGLKQFKNDLKQVMQLTGIEGQQVVFLLEDYQFVHPSFLEMVNSLLSSGEVPGLYTTEELEPLMLPLKDLASQDGFIGPIFNYFAHRVQQNLHIILIMDCTNSTFTLNCESNPALYRKCSVQWMETWSDKSMRKIPEMLLLKNEGHEEKNDKRNEPKRNHSGHSDFTKSFLVIHESCKEYGATPSRYMTFLHLYITLYSSKKTELIKRQSHLQAGISKLNEAKALVDELKQKAAEQSTLLKTKQAEADAALQETTVSMQSASDQKAEMEKLKYKIAEEVAKIEERKAKIEDELKEVQPLVDEAKQAVGNIKPESLSEIRSLRMPPDVIRDILEGVLRLMGIFDTSWVSMKSFLAKRGVREDIVTFEARNITKEIRESVEELLYKNKASFDPKNAKRASAAAAPLAAWVKANVQYSHVLERIQPLEKEQAGLVNNLKKTEDRRRVLEDQLNSLGQKVTELKEKFQLRTTEAAKLEAEVSKAQETIETAEKLIHQLDGEHKRWNAQSSACPFLIDPSSRATEWLKIHLKESRLEIINQQDSNFITALELAVRFGKTLIIQEMDGVEPVLYPLLRKDLIAQGPRYVVQIGDKVIDYNEEFRLFLATRNPNPLIPPDAASVVTEVNFTTTRAGLRGQLLALTIQHEKPDLETQKTKLLQQEEEKKIQLAKLEESLLEALATSQGNILENKGLIESLNQTKASSALIQESLSESHRLQVFLDQERDAYLPLAEIASKMYFIISDLSKINNMYRFSLASFLRLFQRALQSKKESENASVRISSLIDILKYTLYEYVCRSLFKEWDALTGLIVGDMIRKMDSQKSQKDQIPSWIDQERKAAVVNQLRCGKAAGICGIRGELLQAGGMKELSPPPLNLKRLYKETIEIEPILIIISPGADPSQELLELATETIGRECYHEVAMGQGQADIAIQTLKECARNGEWLCLKNLHLVTAWLPVLEKELNILKPKSNFRLWLTAEVHPKFTPILLQSSLKITYEDYRNVIESLPEDDKPGFLGLPANIDRSSQRIISSQVISQLRILNRSVTAGSKFDREIWTNELSPVLNLWKKLNTGSALIHQKVLPPSERQGSPVLSFIILEQFNAIRLVQSIHQSLAALSKVIRGTSLLTLEVQTLATALLNQECPINWQNKWEGPEDPMQYLRAVVARALAIQSWVEKAEKQTLLSDTLDLSELFHPDTFLNALRQDTARTMACSMDNLKCIASWKGKITEAKLQVKIGGLQLEGCSFDGNRLSESQHDSPSVSAVPPCYMAWISQDARGPYSPGDCISLPLYSSAERLRVVSNVDVPCGGNTEHWIQCGAALFLKQQ</sequence>
<dbReference type="GO" id="GO:0030030">
    <property type="term" value="P:cell projection organization"/>
    <property type="evidence" value="ECO:0007669"/>
    <property type="project" value="UniProtKB-KW"/>
</dbReference>
<proteinExistence type="inferred from homology"/>
<dbReference type="FunFam" id="1.20.920.30:FF:000006">
    <property type="entry name" value="Cytoplasmic dynein 2 heavy chain 1"/>
    <property type="match status" value="1"/>
</dbReference>
<dbReference type="GO" id="GO:0051959">
    <property type="term" value="F:dynein light intermediate chain binding"/>
    <property type="evidence" value="ECO:0007669"/>
    <property type="project" value="InterPro"/>
</dbReference>
<evidence type="ECO:0000259" key="26">
    <source>
        <dbReference type="Pfam" id="PF08393"/>
    </source>
</evidence>
<dbReference type="FunFam" id="1.20.920.20:FF:000002">
    <property type="entry name" value="Cytoplasmic dynein 1 heavy chain"/>
    <property type="match status" value="1"/>
</dbReference>
<feature type="non-terminal residue" evidence="34">
    <location>
        <position position="1"/>
    </location>
</feature>
<evidence type="ECO:0000256" key="23">
    <source>
        <dbReference type="SAM" id="MobiDB-lite"/>
    </source>
</evidence>
<dbReference type="Pfam" id="PF12774">
    <property type="entry name" value="AAA_6"/>
    <property type="match status" value="1"/>
</dbReference>
<evidence type="ECO:0000256" key="3">
    <source>
        <dbReference type="ARBA" id="ARBA00008887"/>
    </source>
</evidence>
<comment type="subcellular location">
    <subcellularLocation>
        <location evidence="1">Cell membrane</location>
        <topology evidence="1">Peripheral membrane protein</topology>
    </subcellularLocation>
    <subcellularLocation>
        <location evidence="2">Cytoplasm</location>
        <location evidence="2">Cytoskeleton</location>
        <location evidence="2">Cilium axoneme</location>
    </subcellularLocation>
</comment>
<dbReference type="Gene3D" id="1.10.8.1220">
    <property type="match status" value="1"/>
</dbReference>
<feature type="domain" description="Dynein heavy chain tail" evidence="25">
    <location>
        <begin position="354"/>
        <end position="808"/>
    </location>
</feature>
<dbReference type="PANTHER" id="PTHR46532">
    <property type="entry name" value="MALE FERTILITY FACTOR KL5"/>
    <property type="match status" value="1"/>
</dbReference>
<dbReference type="GO" id="GO:0005874">
    <property type="term" value="C:microtubule"/>
    <property type="evidence" value="ECO:0007669"/>
    <property type="project" value="UniProtKB-KW"/>
</dbReference>
<comment type="caution">
    <text evidence="34">The sequence shown here is derived from an EMBL/GenBank/DDBJ whole genome shotgun (WGS) entry which is preliminary data.</text>
</comment>
<evidence type="ECO:0000256" key="20">
    <source>
        <dbReference type="ARBA" id="ARBA00078768"/>
    </source>
</evidence>
<accession>A0A8X7WVE0</accession>
<evidence type="ECO:0000259" key="28">
    <source>
        <dbReference type="Pfam" id="PF12777"/>
    </source>
</evidence>
<dbReference type="InterPro" id="IPR042228">
    <property type="entry name" value="Dynein_linker_3"/>
</dbReference>
<evidence type="ECO:0000256" key="17">
    <source>
        <dbReference type="ARBA" id="ARBA00023273"/>
    </source>
</evidence>
<feature type="domain" description="Dynein heavy chain linker" evidence="26">
    <location>
        <begin position="1235"/>
        <end position="1633"/>
    </location>
</feature>
<dbReference type="InterPro" id="IPR027417">
    <property type="entry name" value="P-loop_NTPase"/>
</dbReference>
<dbReference type="PANTHER" id="PTHR46532:SF15">
    <property type="entry name" value="CYTOPLASMIC DYNEIN 2 HEAVY CHAIN 1"/>
    <property type="match status" value="1"/>
</dbReference>
<feature type="domain" description="Dynein heavy chain AAA module D4" evidence="29">
    <location>
        <begin position="2668"/>
        <end position="2924"/>
    </location>
</feature>
<dbReference type="InterPro" id="IPR041228">
    <property type="entry name" value="Dynein_C"/>
</dbReference>
<dbReference type="Proteomes" id="UP000886611">
    <property type="component" value="Unassembled WGS sequence"/>
</dbReference>
<dbReference type="InterPro" id="IPR024743">
    <property type="entry name" value="Dynein_HC_stalk"/>
</dbReference>
<dbReference type="GO" id="GO:0008569">
    <property type="term" value="F:minus-end-directed microtubule motor activity"/>
    <property type="evidence" value="ECO:0007669"/>
    <property type="project" value="InterPro"/>
</dbReference>
<dbReference type="Pfam" id="PF08393">
    <property type="entry name" value="DHC_N2"/>
    <property type="match status" value="1"/>
</dbReference>
<evidence type="ECO:0000256" key="16">
    <source>
        <dbReference type="ARBA" id="ARBA00023212"/>
    </source>
</evidence>
<feature type="region of interest" description="Disordered" evidence="23">
    <location>
        <begin position="2870"/>
        <end position="2890"/>
    </location>
</feature>
<keyword evidence="17" id="KW-0966">Cell projection</keyword>
<evidence type="ECO:0000256" key="13">
    <source>
        <dbReference type="ARBA" id="ARBA00023069"/>
    </source>
</evidence>
<evidence type="ECO:0000313" key="34">
    <source>
        <dbReference type="EMBL" id="KAG2456324.1"/>
    </source>
</evidence>
<evidence type="ECO:0000256" key="9">
    <source>
        <dbReference type="ARBA" id="ARBA00022794"/>
    </source>
</evidence>
<dbReference type="GO" id="GO:0005886">
    <property type="term" value="C:plasma membrane"/>
    <property type="evidence" value="ECO:0007669"/>
    <property type="project" value="UniProtKB-SubCell"/>
</dbReference>
<evidence type="ECO:0000256" key="10">
    <source>
        <dbReference type="ARBA" id="ARBA00022840"/>
    </source>
</evidence>
<dbReference type="SUPFAM" id="SSF52540">
    <property type="entry name" value="P-loop containing nucleoside triphosphate hydrolases"/>
    <property type="match status" value="4"/>
</dbReference>
<dbReference type="InterPro" id="IPR049400">
    <property type="entry name" value="DYNC2H1_AAA_dom"/>
</dbReference>
<dbReference type="Pfam" id="PF12775">
    <property type="entry name" value="AAA_7"/>
    <property type="match status" value="1"/>
</dbReference>
<name>A0A8X7WVE0_POLSE</name>
<evidence type="ECO:0000259" key="29">
    <source>
        <dbReference type="Pfam" id="PF12780"/>
    </source>
</evidence>
<dbReference type="FunFam" id="3.20.180.20:FF:000002">
    <property type="entry name" value="Cytoplasmic dynein heavy chain 1"/>
    <property type="match status" value="1"/>
</dbReference>
<keyword evidence="10" id="KW-0067">ATP-binding</keyword>
<dbReference type="InterPro" id="IPR042222">
    <property type="entry name" value="Dynein_2_N"/>
</dbReference>
<evidence type="ECO:0000259" key="32">
    <source>
        <dbReference type="Pfam" id="PF21264"/>
    </source>
</evidence>
<dbReference type="GO" id="GO:0005858">
    <property type="term" value="C:axonemal dynein complex"/>
    <property type="evidence" value="ECO:0007669"/>
    <property type="project" value="TreeGrafter"/>
</dbReference>
<dbReference type="FunFam" id="3.40.50.300:FF:002654">
    <property type="entry name" value="Cytoplasmic dynein 2 heavy chain 1"/>
    <property type="match status" value="1"/>
</dbReference>
<evidence type="ECO:0000259" key="30">
    <source>
        <dbReference type="Pfam" id="PF12781"/>
    </source>
</evidence>
<evidence type="ECO:0000256" key="2">
    <source>
        <dbReference type="ARBA" id="ARBA00004430"/>
    </source>
</evidence>
<dbReference type="Gene3D" id="1.20.920.20">
    <property type="match status" value="1"/>
</dbReference>
<feature type="coiled-coil region" evidence="22">
    <location>
        <begin position="989"/>
        <end position="1016"/>
    </location>
</feature>